<name>A0A8H3FC88_9LECA</name>
<feature type="compositionally biased region" description="Polar residues" evidence="1">
    <location>
        <begin position="1"/>
        <end position="16"/>
    </location>
</feature>
<feature type="region of interest" description="Disordered" evidence="1">
    <location>
        <begin position="175"/>
        <end position="207"/>
    </location>
</feature>
<accession>A0A8H3FC88</accession>
<evidence type="ECO:0000313" key="2">
    <source>
        <dbReference type="EMBL" id="CAF9918156.1"/>
    </source>
</evidence>
<comment type="caution">
    <text evidence="2">The sequence shown here is derived from an EMBL/GenBank/DDBJ whole genome shotgun (WGS) entry which is preliminary data.</text>
</comment>
<gene>
    <name evidence="2" type="ORF">GOMPHAMPRED_001437</name>
</gene>
<evidence type="ECO:0000313" key="3">
    <source>
        <dbReference type="Proteomes" id="UP000664169"/>
    </source>
</evidence>
<keyword evidence="3" id="KW-1185">Reference proteome</keyword>
<dbReference type="EMBL" id="CAJPDQ010000013">
    <property type="protein sequence ID" value="CAF9918156.1"/>
    <property type="molecule type" value="Genomic_DNA"/>
</dbReference>
<dbReference type="AlphaFoldDB" id="A0A8H3FC88"/>
<organism evidence="2 3">
    <name type="scientific">Gomphillus americanus</name>
    <dbReference type="NCBI Taxonomy" id="1940652"/>
    <lineage>
        <taxon>Eukaryota</taxon>
        <taxon>Fungi</taxon>
        <taxon>Dikarya</taxon>
        <taxon>Ascomycota</taxon>
        <taxon>Pezizomycotina</taxon>
        <taxon>Lecanoromycetes</taxon>
        <taxon>OSLEUM clade</taxon>
        <taxon>Ostropomycetidae</taxon>
        <taxon>Ostropales</taxon>
        <taxon>Graphidaceae</taxon>
        <taxon>Gomphilloideae</taxon>
        <taxon>Gomphillus</taxon>
    </lineage>
</organism>
<evidence type="ECO:0000256" key="1">
    <source>
        <dbReference type="SAM" id="MobiDB-lite"/>
    </source>
</evidence>
<proteinExistence type="predicted"/>
<protein>
    <submittedName>
        <fullName evidence="2">Uncharacterized protein</fullName>
    </submittedName>
</protein>
<reference evidence="2" key="1">
    <citation type="submission" date="2021-03" db="EMBL/GenBank/DDBJ databases">
        <authorList>
            <person name="Tagirdzhanova G."/>
        </authorList>
    </citation>
    <scope>NUCLEOTIDE SEQUENCE</scope>
</reference>
<sequence>MPAYVPNSQSSATATTGGLEDPPHLATADWDLLNQFFQRASHVFRSYTRLNHMVPSLEANLRMTRQRLAEYYQYTMNLEFIRCSLQTQIFAADRRAAELESSLLEQQTLTDRLQAREMELQNEVYALQTQNRDCASRLEEAENRILETTTLCLKEHERAEGLQKNLDLVTTPQNKLRNFDRPHSAQPSSANKKTLRRANKNLNVSAC</sequence>
<feature type="region of interest" description="Disordered" evidence="1">
    <location>
        <begin position="1"/>
        <end position="20"/>
    </location>
</feature>
<dbReference type="Proteomes" id="UP000664169">
    <property type="component" value="Unassembled WGS sequence"/>
</dbReference>